<dbReference type="OrthoDB" id="3524874at2"/>
<reference evidence="10 11" key="1">
    <citation type="submission" date="2018-05" db="EMBL/GenBank/DDBJ databases">
        <title>Genetic diversity of glacier-inhabiting Cryobacterium bacteria in China and description of Cryobacterium mengkeensis sp. nov. and Arthrobacter glacialis sp. nov.</title>
        <authorList>
            <person name="Liu Q."/>
            <person name="Xin Y.-H."/>
        </authorList>
    </citation>
    <scope>NUCLEOTIDE SEQUENCE [LARGE SCALE GENOMIC DNA]</scope>
    <source>
        <strain evidence="10 11">LI2</strain>
    </source>
</reference>
<feature type="compositionally biased region" description="Polar residues" evidence="8">
    <location>
        <begin position="8"/>
        <end position="17"/>
    </location>
</feature>
<dbReference type="SUPFAM" id="SSF161098">
    <property type="entry name" value="MetI-like"/>
    <property type="match status" value="1"/>
</dbReference>
<dbReference type="GO" id="GO:0005886">
    <property type="term" value="C:plasma membrane"/>
    <property type="evidence" value="ECO:0007669"/>
    <property type="project" value="UniProtKB-SubCell"/>
</dbReference>
<feature type="transmembrane region" description="Helical" evidence="7">
    <location>
        <begin position="39"/>
        <end position="61"/>
    </location>
</feature>
<dbReference type="CDD" id="cd06261">
    <property type="entry name" value="TM_PBP2"/>
    <property type="match status" value="1"/>
</dbReference>
<evidence type="ECO:0000256" key="5">
    <source>
        <dbReference type="ARBA" id="ARBA00022989"/>
    </source>
</evidence>
<dbReference type="AlphaFoldDB" id="A0A2V5LHP7"/>
<evidence type="ECO:0000313" key="11">
    <source>
        <dbReference type="Proteomes" id="UP000247832"/>
    </source>
</evidence>
<evidence type="ECO:0000256" key="4">
    <source>
        <dbReference type="ARBA" id="ARBA00022692"/>
    </source>
</evidence>
<keyword evidence="3" id="KW-1003">Cell membrane</keyword>
<sequence length="310" mass="33323">MGQPTAIPDQNGTNSAASRPVLRRKRKHRPANSLSRGQTLLRGVVLIIGAFVFLFPFYYMLIGSLQTSPDTTIAGAFPEPGNLTLANYAAINSRIGLLTGLVNSGIFTGGVLLGTVVFGVLAGYALAVLQWRGRDATFALVLLVQVVPFQLLMIPLYVLIARDYGLADNYLGMILPFAISSVAVLIFRQYFMQLPRELFDAARIDGASELRLLWGVALPLVRPALVTALLVTFIGPWNDFLWPFLITKETSMQPLAVSLANYISNVASSAANPFGAILAGACVLAAPVVVVFLFGQRYFISADLGSSVKG</sequence>
<accession>A0A2V5LHP7</accession>
<evidence type="ECO:0000256" key="1">
    <source>
        <dbReference type="ARBA" id="ARBA00004651"/>
    </source>
</evidence>
<dbReference type="PROSITE" id="PS50928">
    <property type="entry name" value="ABC_TM1"/>
    <property type="match status" value="1"/>
</dbReference>
<keyword evidence="2 7" id="KW-0813">Transport</keyword>
<dbReference type="Proteomes" id="UP000247832">
    <property type="component" value="Unassembled WGS sequence"/>
</dbReference>
<comment type="caution">
    <text evidence="10">The sequence shown here is derived from an EMBL/GenBank/DDBJ whole genome shotgun (WGS) entry which is preliminary data.</text>
</comment>
<organism evidence="10 11">
    <name type="scientific">Arthrobacter livingstonensis</name>
    <dbReference type="NCBI Taxonomy" id="670078"/>
    <lineage>
        <taxon>Bacteria</taxon>
        <taxon>Bacillati</taxon>
        <taxon>Actinomycetota</taxon>
        <taxon>Actinomycetes</taxon>
        <taxon>Micrococcales</taxon>
        <taxon>Micrococcaceae</taxon>
        <taxon>Arthrobacter</taxon>
    </lineage>
</organism>
<dbReference type="InterPro" id="IPR035906">
    <property type="entry name" value="MetI-like_sf"/>
</dbReference>
<evidence type="ECO:0000256" key="3">
    <source>
        <dbReference type="ARBA" id="ARBA00022475"/>
    </source>
</evidence>
<feature type="transmembrane region" description="Helical" evidence="7">
    <location>
        <begin position="274"/>
        <end position="294"/>
    </location>
</feature>
<name>A0A2V5LHP7_9MICC</name>
<dbReference type="InterPro" id="IPR000515">
    <property type="entry name" value="MetI-like"/>
</dbReference>
<evidence type="ECO:0000259" key="9">
    <source>
        <dbReference type="PROSITE" id="PS50928"/>
    </source>
</evidence>
<feature type="transmembrane region" description="Helical" evidence="7">
    <location>
        <begin position="136"/>
        <end position="158"/>
    </location>
</feature>
<evidence type="ECO:0000256" key="2">
    <source>
        <dbReference type="ARBA" id="ARBA00022448"/>
    </source>
</evidence>
<feature type="compositionally biased region" description="Basic residues" evidence="8">
    <location>
        <begin position="21"/>
        <end position="30"/>
    </location>
</feature>
<comment type="subcellular location">
    <subcellularLocation>
        <location evidence="1 7">Cell membrane</location>
        <topology evidence="1 7">Multi-pass membrane protein</topology>
    </subcellularLocation>
</comment>
<dbReference type="PANTHER" id="PTHR43744:SF8">
    <property type="entry name" value="SN-GLYCEROL-3-PHOSPHATE TRANSPORT SYSTEM PERMEASE PROTEIN UGPE"/>
    <property type="match status" value="1"/>
</dbReference>
<gene>
    <name evidence="10" type="ORF">CVV68_00640</name>
</gene>
<proteinExistence type="inferred from homology"/>
<dbReference type="Pfam" id="PF00528">
    <property type="entry name" value="BPD_transp_1"/>
    <property type="match status" value="1"/>
</dbReference>
<keyword evidence="4 7" id="KW-0812">Transmembrane</keyword>
<evidence type="ECO:0000256" key="8">
    <source>
        <dbReference type="SAM" id="MobiDB-lite"/>
    </source>
</evidence>
<dbReference type="PANTHER" id="PTHR43744">
    <property type="entry name" value="ABC TRANSPORTER PERMEASE PROTEIN MG189-RELATED-RELATED"/>
    <property type="match status" value="1"/>
</dbReference>
<evidence type="ECO:0000256" key="6">
    <source>
        <dbReference type="ARBA" id="ARBA00023136"/>
    </source>
</evidence>
<keyword evidence="6 7" id="KW-0472">Membrane</keyword>
<dbReference type="Gene3D" id="1.10.3720.10">
    <property type="entry name" value="MetI-like"/>
    <property type="match status" value="1"/>
</dbReference>
<feature type="transmembrane region" description="Helical" evidence="7">
    <location>
        <begin position="170"/>
        <end position="191"/>
    </location>
</feature>
<feature type="region of interest" description="Disordered" evidence="8">
    <location>
        <begin position="1"/>
        <end position="33"/>
    </location>
</feature>
<feature type="transmembrane region" description="Helical" evidence="7">
    <location>
        <begin position="106"/>
        <end position="129"/>
    </location>
</feature>
<comment type="similarity">
    <text evidence="7">Belongs to the binding-protein-dependent transport system permease family.</text>
</comment>
<dbReference type="GO" id="GO:0055085">
    <property type="term" value="P:transmembrane transport"/>
    <property type="evidence" value="ECO:0007669"/>
    <property type="project" value="InterPro"/>
</dbReference>
<protein>
    <submittedName>
        <fullName evidence="10">Sugar ABC transporter permease</fullName>
    </submittedName>
</protein>
<keyword evidence="11" id="KW-1185">Reference proteome</keyword>
<evidence type="ECO:0000256" key="7">
    <source>
        <dbReference type="RuleBase" id="RU363032"/>
    </source>
</evidence>
<feature type="transmembrane region" description="Helical" evidence="7">
    <location>
        <begin position="212"/>
        <end position="235"/>
    </location>
</feature>
<dbReference type="EMBL" id="QJVD01000001">
    <property type="protein sequence ID" value="PYI69653.1"/>
    <property type="molecule type" value="Genomic_DNA"/>
</dbReference>
<feature type="domain" description="ABC transmembrane type-1" evidence="9">
    <location>
        <begin position="101"/>
        <end position="295"/>
    </location>
</feature>
<evidence type="ECO:0000313" key="10">
    <source>
        <dbReference type="EMBL" id="PYI69653.1"/>
    </source>
</evidence>
<keyword evidence="5 7" id="KW-1133">Transmembrane helix</keyword>